<evidence type="ECO:0000313" key="3">
    <source>
        <dbReference type="Proteomes" id="UP001335100"/>
    </source>
</evidence>
<dbReference type="RefSeq" id="WP_330074675.1">
    <property type="nucleotide sequence ID" value="NZ_JAZDQJ010000010.1"/>
</dbReference>
<feature type="compositionally biased region" description="Low complexity" evidence="1">
    <location>
        <begin position="93"/>
        <end position="132"/>
    </location>
</feature>
<accession>A0ABU7HQQ9</accession>
<name>A0ABU7HQQ9_9PSED</name>
<gene>
    <name evidence="2" type="ORF">V0R50_11530</name>
</gene>
<dbReference type="InterPro" id="IPR008727">
    <property type="entry name" value="PAAR_motif"/>
</dbReference>
<protein>
    <submittedName>
        <fullName evidence="2">PAAR domain-containing protein</fullName>
    </submittedName>
</protein>
<proteinExistence type="predicted"/>
<dbReference type="CDD" id="cd14744">
    <property type="entry name" value="PAAR_CT_2"/>
    <property type="match status" value="1"/>
</dbReference>
<evidence type="ECO:0000256" key="1">
    <source>
        <dbReference type="SAM" id="MobiDB-lite"/>
    </source>
</evidence>
<comment type="caution">
    <text evidence="2">The sequence shown here is derived from an EMBL/GenBank/DDBJ whole genome shotgun (WGS) entry which is preliminary data.</text>
</comment>
<evidence type="ECO:0000313" key="2">
    <source>
        <dbReference type="EMBL" id="MEE1933854.1"/>
    </source>
</evidence>
<reference evidence="2 3" key="1">
    <citation type="submission" date="2024-01" db="EMBL/GenBank/DDBJ databases">
        <title>Unpublished Manusciprt.</title>
        <authorList>
            <person name="Duman M."/>
            <person name="Valdes E.G."/>
            <person name="Ajmi N."/>
            <person name="Altun S."/>
            <person name="Saticioglu I.B."/>
        </authorList>
    </citation>
    <scope>NUCLEOTIDE SEQUENCE [LARGE SCALE GENOMIC DNA]</scope>
    <source>
        <strain evidence="2 3">148P</strain>
    </source>
</reference>
<dbReference type="EMBL" id="JAZDQJ010000010">
    <property type="protein sequence ID" value="MEE1933854.1"/>
    <property type="molecule type" value="Genomic_DNA"/>
</dbReference>
<sequence>MARSTLNGLGQGLDGDKTTTGASCISSLPNMSQEDRGVLRLGDKTTRCPRCGEMGVIAEGSQIFKWYDIPTALDGARIQCGCPPGSNRLIAIAGSPPAGTAPAASPRSASTPTSAQPAAQPAAPARSASPSSWTGTPVRPSTEDNQPVEPGFYIVPKSINRRALEAELFGDAPSPDVLRKFHGLNGSLGDDIVKAGQLVVLSDPRNSMCMREEAHLMQAAEEVAEVLKALTPEDADFMTEHQAQIASILGSVSTWAGVATAGMEKHLDDITRSLQRLEALHADTYRTYGRLNVPEFFAKRTAILAELDGTLLSSAKARSFLSLGNHSTLKKSLRISSKSLVHHWKKAGGPGPIPGYSSYIESVSRATTYMKYGGYLAIGIGGISSILTIKQACETGSTKECTKVAITESLKFSGMSAGGIYGASLGVQESAFVCYKLSKDPRKFSVCTIAVVAASSYWGAELGAHLGEAVGESTVKGGEVIHDLFLYD</sequence>
<dbReference type="Pfam" id="PF05488">
    <property type="entry name" value="PAAR_motif"/>
    <property type="match status" value="1"/>
</dbReference>
<dbReference type="Proteomes" id="UP001335100">
    <property type="component" value="Unassembled WGS sequence"/>
</dbReference>
<organism evidence="2 3">
    <name type="scientific">Pseudomonas ulcerans</name>
    <dbReference type="NCBI Taxonomy" id="3115852"/>
    <lineage>
        <taxon>Bacteria</taxon>
        <taxon>Pseudomonadati</taxon>
        <taxon>Pseudomonadota</taxon>
        <taxon>Gammaproteobacteria</taxon>
        <taxon>Pseudomonadales</taxon>
        <taxon>Pseudomonadaceae</taxon>
        <taxon>Pseudomonas</taxon>
    </lineage>
</organism>
<feature type="region of interest" description="Disordered" evidence="1">
    <location>
        <begin position="93"/>
        <end position="151"/>
    </location>
</feature>
<keyword evidence="3" id="KW-1185">Reference proteome</keyword>